<proteinExistence type="inferred from homology"/>
<dbReference type="GO" id="GO:0015293">
    <property type="term" value="F:symporter activity"/>
    <property type="evidence" value="ECO:0007669"/>
    <property type="project" value="UniProtKB-KW"/>
</dbReference>
<dbReference type="EMBL" id="BARW01026124">
    <property type="protein sequence ID" value="GAJ15413.1"/>
    <property type="molecule type" value="Genomic_DNA"/>
</dbReference>
<feature type="transmembrane region" description="Helical" evidence="12">
    <location>
        <begin position="24"/>
        <end position="48"/>
    </location>
</feature>
<feature type="transmembrane region" description="Helical" evidence="12">
    <location>
        <begin position="151"/>
        <end position="172"/>
    </location>
</feature>
<dbReference type="GO" id="GO:0005886">
    <property type="term" value="C:plasma membrane"/>
    <property type="evidence" value="ECO:0007669"/>
    <property type="project" value="UniProtKB-SubCell"/>
</dbReference>
<evidence type="ECO:0000256" key="1">
    <source>
        <dbReference type="ARBA" id="ARBA00004651"/>
    </source>
</evidence>
<dbReference type="GO" id="GO:0006814">
    <property type="term" value="P:sodium ion transport"/>
    <property type="evidence" value="ECO:0007669"/>
    <property type="project" value="UniProtKB-KW"/>
</dbReference>
<dbReference type="PROSITE" id="PS50283">
    <property type="entry name" value="NA_SOLUT_SYMP_3"/>
    <property type="match status" value="1"/>
</dbReference>
<dbReference type="InterPro" id="IPR001734">
    <property type="entry name" value="Na/solute_symporter"/>
</dbReference>
<dbReference type="InterPro" id="IPR038377">
    <property type="entry name" value="Na/Glc_symporter_sf"/>
</dbReference>
<feature type="non-terminal residue" evidence="13">
    <location>
        <position position="1"/>
    </location>
</feature>
<feature type="transmembrane region" description="Helical" evidence="12">
    <location>
        <begin position="239"/>
        <end position="257"/>
    </location>
</feature>
<keyword evidence="10 12" id="KW-0472">Membrane</keyword>
<evidence type="ECO:0000256" key="8">
    <source>
        <dbReference type="ARBA" id="ARBA00023053"/>
    </source>
</evidence>
<protein>
    <recommendedName>
        <fullName evidence="14">Sodium:solute symporter family protein</fullName>
    </recommendedName>
</protein>
<organism evidence="13">
    <name type="scientific">marine sediment metagenome</name>
    <dbReference type="NCBI Taxonomy" id="412755"/>
    <lineage>
        <taxon>unclassified sequences</taxon>
        <taxon>metagenomes</taxon>
        <taxon>ecological metagenomes</taxon>
    </lineage>
</organism>
<comment type="similarity">
    <text evidence="2">Belongs to the sodium:solute symporter (SSF) (TC 2.A.21) family.</text>
</comment>
<evidence type="ECO:0008006" key="14">
    <source>
        <dbReference type="Google" id="ProtNLM"/>
    </source>
</evidence>
<sequence length="259" mass="27762">VAVALYVYIGGQTAVIMTDLVQGIILLIAGLGLFAAAIYHFGGFGEFWSLLPQEHKYAFSDFNAPPKFSFIGIYVQDGLANTGALMLMHQGFIMRFLSLKSVKDSRRMVVCWILVLAPLAAIATSCGGWIAKALVNNGELNTEASDSFVKAAHFLCSPGIFGFVLAALTAALMSTADTLINAVSAIFVNDIWRPYVKPGSSDKHYLRVARITSLCAAGLGLALVPIFMKDTIYGAHSMFTAAVTPPVLTAIFLGIIWSD</sequence>
<evidence type="ECO:0000256" key="4">
    <source>
        <dbReference type="ARBA" id="ARBA00022475"/>
    </source>
</evidence>
<evidence type="ECO:0000256" key="2">
    <source>
        <dbReference type="ARBA" id="ARBA00006434"/>
    </source>
</evidence>
<feature type="transmembrane region" description="Helical" evidence="12">
    <location>
        <begin position="68"/>
        <end position="88"/>
    </location>
</feature>
<evidence type="ECO:0000256" key="10">
    <source>
        <dbReference type="ARBA" id="ARBA00023136"/>
    </source>
</evidence>
<keyword evidence="11" id="KW-0739">Sodium transport</keyword>
<evidence type="ECO:0000256" key="9">
    <source>
        <dbReference type="ARBA" id="ARBA00023065"/>
    </source>
</evidence>
<feature type="non-terminal residue" evidence="13">
    <location>
        <position position="259"/>
    </location>
</feature>
<keyword evidence="4" id="KW-1003">Cell membrane</keyword>
<keyword evidence="7 12" id="KW-1133">Transmembrane helix</keyword>
<evidence type="ECO:0000256" key="3">
    <source>
        <dbReference type="ARBA" id="ARBA00022448"/>
    </source>
</evidence>
<dbReference type="InterPro" id="IPR050277">
    <property type="entry name" value="Sodium:Solute_Symporter"/>
</dbReference>
<evidence type="ECO:0000256" key="5">
    <source>
        <dbReference type="ARBA" id="ARBA00022692"/>
    </source>
</evidence>
<keyword evidence="6" id="KW-0769">Symport</keyword>
<reference evidence="13" key="1">
    <citation type="journal article" date="2014" name="Front. Microbiol.">
        <title>High frequency of phylogenetically diverse reductive dehalogenase-homologous genes in deep subseafloor sedimentary metagenomes.</title>
        <authorList>
            <person name="Kawai M."/>
            <person name="Futagami T."/>
            <person name="Toyoda A."/>
            <person name="Takaki Y."/>
            <person name="Nishi S."/>
            <person name="Hori S."/>
            <person name="Arai W."/>
            <person name="Tsubouchi T."/>
            <person name="Morono Y."/>
            <person name="Uchiyama I."/>
            <person name="Ito T."/>
            <person name="Fujiyama A."/>
            <person name="Inagaki F."/>
            <person name="Takami H."/>
        </authorList>
    </citation>
    <scope>NUCLEOTIDE SEQUENCE</scope>
    <source>
        <strain evidence="13">Expedition CK06-06</strain>
    </source>
</reference>
<gene>
    <name evidence="13" type="ORF">S12H4_42655</name>
</gene>
<feature type="transmembrane region" description="Helical" evidence="12">
    <location>
        <begin position="109"/>
        <end position="131"/>
    </location>
</feature>
<comment type="caution">
    <text evidence="13">The sequence shown here is derived from an EMBL/GenBank/DDBJ whole genome shotgun (WGS) entry which is preliminary data.</text>
</comment>
<dbReference type="PANTHER" id="PTHR48086:SF3">
    <property type="entry name" value="SODIUM_PROLINE SYMPORTER"/>
    <property type="match status" value="1"/>
</dbReference>
<name>X1UD18_9ZZZZ</name>
<comment type="subcellular location">
    <subcellularLocation>
        <location evidence="1">Cell membrane</location>
        <topology evidence="1">Multi-pass membrane protein</topology>
    </subcellularLocation>
</comment>
<evidence type="ECO:0000256" key="7">
    <source>
        <dbReference type="ARBA" id="ARBA00022989"/>
    </source>
</evidence>
<feature type="transmembrane region" description="Helical" evidence="12">
    <location>
        <begin position="208"/>
        <end position="227"/>
    </location>
</feature>
<keyword evidence="9" id="KW-0406">Ion transport</keyword>
<dbReference type="Gene3D" id="1.20.1730.10">
    <property type="entry name" value="Sodium/glucose cotransporter"/>
    <property type="match status" value="1"/>
</dbReference>
<evidence type="ECO:0000256" key="11">
    <source>
        <dbReference type="ARBA" id="ARBA00023201"/>
    </source>
</evidence>
<dbReference type="PANTHER" id="PTHR48086">
    <property type="entry name" value="SODIUM/PROLINE SYMPORTER-RELATED"/>
    <property type="match status" value="1"/>
</dbReference>
<dbReference type="AlphaFoldDB" id="X1UD18"/>
<dbReference type="Pfam" id="PF00474">
    <property type="entry name" value="SSF"/>
    <property type="match status" value="1"/>
</dbReference>
<keyword evidence="5 12" id="KW-0812">Transmembrane</keyword>
<keyword evidence="8" id="KW-0915">Sodium</keyword>
<accession>X1UD18</accession>
<evidence type="ECO:0000256" key="6">
    <source>
        <dbReference type="ARBA" id="ARBA00022847"/>
    </source>
</evidence>
<evidence type="ECO:0000256" key="12">
    <source>
        <dbReference type="SAM" id="Phobius"/>
    </source>
</evidence>
<keyword evidence="3" id="KW-0813">Transport</keyword>
<evidence type="ECO:0000313" key="13">
    <source>
        <dbReference type="EMBL" id="GAJ15413.1"/>
    </source>
</evidence>